<keyword evidence="2" id="KW-0723">Serine/threonine-protein kinase</keyword>
<dbReference type="eggNOG" id="COG0515">
    <property type="taxonomic scope" value="Bacteria"/>
</dbReference>
<dbReference type="PROSITE" id="PS50011">
    <property type="entry name" value="PROTEIN_KINASE_DOM"/>
    <property type="match status" value="1"/>
</dbReference>
<keyword evidence="6" id="KW-0067">ATP-binding</keyword>
<evidence type="ECO:0000259" key="7">
    <source>
        <dbReference type="PROSITE" id="PS50011"/>
    </source>
</evidence>
<keyword evidence="5 8" id="KW-0418">Kinase</keyword>
<proteinExistence type="predicted"/>
<evidence type="ECO:0000313" key="9">
    <source>
        <dbReference type="Proteomes" id="UP000019151"/>
    </source>
</evidence>
<evidence type="ECO:0000256" key="5">
    <source>
        <dbReference type="ARBA" id="ARBA00022777"/>
    </source>
</evidence>
<dbReference type="OrthoDB" id="8532199at2"/>
<keyword evidence="3" id="KW-0808">Transferase</keyword>
<reference evidence="8 9" key="1">
    <citation type="journal article" date="2014" name="Genome Announc.">
        <title>Genome Sequence and Methylome of Soil Bacterium Gemmatirosa kalamazoonensis KBS708T, a Member of the Rarely Cultivated Gemmatimonadetes Phylum.</title>
        <authorList>
            <person name="Debruyn J.M."/>
            <person name="Radosevich M."/>
            <person name="Wommack K.E."/>
            <person name="Polson S.W."/>
            <person name="Hauser L.J."/>
            <person name="Fawaz M.N."/>
            <person name="Korlach J."/>
            <person name="Tsai Y.C."/>
        </authorList>
    </citation>
    <scope>NUCLEOTIDE SEQUENCE [LARGE SCALE GENOMIC DNA]</scope>
    <source>
        <strain evidence="8 9">KBS708</strain>
    </source>
</reference>
<evidence type="ECO:0000256" key="3">
    <source>
        <dbReference type="ARBA" id="ARBA00022679"/>
    </source>
</evidence>
<dbReference type="SUPFAM" id="SSF56112">
    <property type="entry name" value="Protein kinase-like (PK-like)"/>
    <property type="match status" value="1"/>
</dbReference>
<evidence type="ECO:0000256" key="6">
    <source>
        <dbReference type="ARBA" id="ARBA00022840"/>
    </source>
</evidence>
<dbReference type="CDD" id="cd14014">
    <property type="entry name" value="STKc_PknB_like"/>
    <property type="match status" value="1"/>
</dbReference>
<keyword evidence="4" id="KW-0547">Nucleotide-binding</keyword>
<dbReference type="FunFam" id="1.10.510.10:FF:000021">
    <property type="entry name" value="Serine/threonine protein kinase"/>
    <property type="match status" value="1"/>
</dbReference>
<dbReference type="InterPro" id="IPR000719">
    <property type="entry name" value="Prot_kinase_dom"/>
</dbReference>
<dbReference type="PANTHER" id="PTHR43289:SF6">
    <property type="entry name" value="SERINE_THREONINE-PROTEIN KINASE NEKL-3"/>
    <property type="match status" value="1"/>
</dbReference>
<dbReference type="Gene3D" id="1.10.510.10">
    <property type="entry name" value="Transferase(Phosphotransferase) domain 1"/>
    <property type="match status" value="1"/>
</dbReference>
<evidence type="ECO:0000256" key="4">
    <source>
        <dbReference type="ARBA" id="ARBA00022741"/>
    </source>
</evidence>
<dbReference type="STRING" id="861299.J421_0755"/>
<dbReference type="AlphaFoldDB" id="W0RCY3"/>
<feature type="domain" description="Protein kinase" evidence="7">
    <location>
        <begin position="34"/>
        <end position="308"/>
    </location>
</feature>
<sequence length="714" mass="73252">MTDSGDALSAPSGGAPGADDSFRDALAAALAPAYVLGRELHGGGMSRVFVAEEPALGRTVVVKVLPLEWAAGMNRDRFLREIQLAARLQHPHIVPLLAAGEVAGSMYYTMPFIEGESVRAALARGRRFTVREVVRILHDVVEALAHAHARGVIHRDVKPGNVLMLGNHALVTDFGVAKALSAARQSTGGVFAAGTTSTGLAIGTPAYMAPEQLAADPAADHRVDLYAAGLLAYELLVGQSPFTADSPQATLAAQLTRVPTALHTLRPDVPAALSAVIERCLAKEPAQRPASAEDLLGALEAAAYHVTPGGGTPADAVLGGITPPETAPVTAPLGTVPNVLTAPLPAGAAEATTTRLPAPSASHRRPTAVLGGALLGMALVLLGGWAVVRGLGDRGAATPKVPNAPAAPAGVVAPAVSAPAVPAPAVPVVTPRLTRDDSLAIAAAVERRLAGEERARRAKDAKPMAPQQAESLRAVSWQHFADSLRDAAMGLARGHGPGPGRVIVGMPDLRRMVPDSATMSALARAGASGAAGAVAGVGSRFEMRVDPRVAREDALRSEAAAWIAKLGERLPPPKPGVRRVLVLDLGDGTGRPDLRGLAGAVTAATRRAISQRDGYEAIDPSTVKDVQRMGLPEGALAAVTHSGAVLGGLVTVQRDSTVGVVAVIHDAARGFPFSVRTARTPASTSPDSMAADVGAALVKALDRVKWPPRPDERP</sequence>
<dbReference type="Pfam" id="PF00069">
    <property type="entry name" value="Pkinase"/>
    <property type="match status" value="1"/>
</dbReference>
<dbReference type="KEGG" id="gba:J421_0755"/>
<dbReference type="GO" id="GO:0004674">
    <property type="term" value="F:protein serine/threonine kinase activity"/>
    <property type="evidence" value="ECO:0007669"/>
    <property type="project" value="UniProtKB-KW"/>
</dbReference>
<dbReference type="Gene3D" id="3.30.200.20">
    <property type="entry name" value="Phosphorylase Kinase, domain 1"/>
    <property type="match status" value="1"/>
</dbReference>
<evidence type="ECO:0000313" key="8">
    <source>
        <dbReference type="EMBL" id="AHG88292.1"/>
    </source>
</evidence>
<dbReference type="InterPro" id="IPR011009">
    <property type="entry name" value="Kinase-like_dom_sf"/>
</dbReference>
<accession>W0RCY3</accession>
<organism evidence="8 9">
    <name type="scientific">Gemmatirosa kalamazoonensis</name>
    <dbReference type="NCBI Taxonomy" id="861299"/>
    <lineage>
        <taxon>Bacteria</taxon>
        <taxon>Pseudomonadati</taxon>
        <taxon>Gemmatimonadota</taxon>
        <taxon>Gemmatimonadia</taxon>
        <taxon>Gemmatimonadales</taxon>
        <taxon>Gemmatimonadaceae</taxon>
        <taxon>Gemmatirosa</taxon>
    </lineage>
</organism>
<dbReference type="GO" id="GO:0005524">
    <property type="term" value="F:ATP binding"/>
    <property type="evidence" value="ECO:0007669"/>
    <property type="project" value="UniProtKB-KW"/>
</dbReference>
<protein>
    <recommendedName>
        <fullName evidence="1">non-specific serine/threonine protein kinase</fullName>
        <ecNumber evidence="1">2.7.11.1</ecNumber>
    </recommendedName>
</protein>
<dbReference type="EMBL" id="CP007128">
    <property type="protein sequence ID" value="AHG88292.1"/>
    <property type="molecule type" value="Genomic_DNA"/>
</dbReference>
<keyword evidence="9" id="KW-1185">Reference proteome</keyword>
<dbReference type="InParanoid" id="W0RCY3"/>
<evidence type="ECO:0000256" key="2">
    <source>
        <dbReference type="ARBA" id="ARBA00022527"/>
    </source>
</evidence>
<name>W0RCY3_9BACT</name>
<dbReference type="PROSITE" id="PS00108">
    <property type="entry name" value="PROTEIN_KINASE_ST"/>
    <property type="match status" value="1"/>
</dbReference>
<gene>
    <name evidence="8" type="ORF">J421_0755</name>
</gene>
<dbReference type="RefSeq" id="WP_025409837.1">
    <property type="nucleotide sequence ID" value="NZ_CP007128.1"/>
</dbReference>
<evidence type="ECO:0000256" key="1">
    <source>
        <dbReference type="ARBA" id="ARBA00012513"/>
    </source>
</evidence>
<dbReference type="InterPro" id="IPR008271">
    <property type="entry name" value="Ser/Thr_kinase_AS"/>
</dbReference>
<dbReference type="Proteomes" id="UP000019151">
    <property type="component" value="Chromosome"/>
</dbReference>
<dbReference type="HOGENOM" id="CLU_386740_0_0_0"/>
<dbReference type="EC" id="2.7.11.1" evidence="1"/>
<dbReference type="PATRIC" id="fig|861299.3.peg.769"/>
<dbReference type="PANTHER" id="PTHR43289">
    <property type="entry name" value="MITOGEN-ACTIVATED PROTEIN KINASE KINASE KINASE 20-RELATED"/>
    <property type="match status" value="1"/>
</dbReference>
<dbReference type="SMART" id="SM00220">
    <property type="entry name" value="S_TKc"/>
    <property type="match status" value="1"/>
</dbReference>